<evidence type="ECO:0000313" key="2">
    <source>
        <dbReference type="EMBL" id="KAK3366299.1"/>
    </source>
</evidence>
<protein>
    <submittedName>
        <fullName evidence="2">Uncharacterized protein</fullName>
    </submittedName>
</protein>
<accession>A0AAE0N1S4</accession>
<proteinExistence type="predicted"/>
<evidence type="ECO:0000256" key="1">
    <source>
        <dbReference type="SAM" id="Phobius"/>
    </source>
</evidence>
<sequence length="151" mass="16316">MATPQRLETVRRLQLAMATSYSAMGAWCLVHPSSVMALGFTPAYAALCNATTALLMRCFGAQAMTCGLVLGTSTMTPLSFTAFGLAMIPYVGWNFWFSAFGPAAGVISSLMWMDFAGNLFFGLGSLYCARLLKERQEEDDARLQGAKEKGL</sequence>
<keyword evidence="1" id="KW-1133">Transmembrane helix</keyword>
<feature type="transmembrane region" description="Helical" evidence="1">
    <location>
        <begin position="12"/>
        <end position="30"/>
    </location>
</feature>
<dbReference type="Proteomes" id="UP001287356">
    <property type="component" value="Unassembled WGS sequence"/>
</dbReference>
<evidence type="ECO:0000313" key="3">
    <source>
        <dbReference type="Proteomes" id="UP001287356"/>
    </source>
</evidence>
<feature type="transmembrane region" description="Helical" evidence="1">
    <location>
        <begin position="110"/>
        <end position="132"/>
    </location>
</feature>
<gene>
    <name evidence="2" type="ORF">B0T24DRAFT_416965</name>
</gene>
<name>A0AAE0N1S4_9PEZI</name>
<reference evidence="2" key="1">
    <citation type="journal article" date="2023" name="Mol. Phylogenet. Evol.">
        <title>Genome-scale phylogeny and comparative genomics of the fungal order Sordariales.</title>
        <authorList>
            <person name="Hensen N."/>
            <person name="Bonometti L."/>
            <person name="Westerberg I."/>
            <person name="Brannstrom I.O."/>
            <person name="Guillou S."/>
            <person name="Cros-Aarteil S."/>
            <person name="Calhoun S."/>
            <person name="Haridas S."/>
            <person name="Kuo A."/>
            <person name="Mondo S."/>
            <person name="Pangilinan J."/>
            <person name="Riley R."/>
            <person name="LaButti K."/>
            <person name="Andreopoulos B."/>
            <person name="Lipzen A."/>
            <person name="Chen C."/>
            <person name="Yan M."/>
            <person name="Daum C."/>
            <person name="Ng V."/>
            <person name="Clum A."/>
            <person name="Steindorff A."/>
            <person name="Ohm R.A."/>
            <person name="Martin F."/>
            <person name="Silar P."/>
            <person name="Natvig D.O."/>
            <person name="Lalanne C."/>
            <person name="Gautier V."/>
            <person name="Ament-Velasquez S.L."/>
            <person name="Kruys A."/>
            <person name="Hutchinson M.I."/>
            <person name="Powell A.J."/>
            <person name="Barry K."/>
            <person name="Miller A.N."/>
            <person name="Grigoriev I.V."/>
            <person name="Debuchy R."/>
            <person name="Gladieux P."/>
            <person name="Hiltunen Thoren M."/>
            <person name="Johannesson H."/>
        </authorList>
    </citation>
    <scope>NUCLEOTIDE SEQUENCE</scope>
    <source>
        <strain evidence="2">CBS 958.72</strain>
    </source>
</reference>
<dbReference type="EMBL" id="JAULSN010000008">
    <property type="protein sequence ID" value="KAK3366299.1"/>
    <property type="molecule type" value="Genomic_DNA"/>
</dbReference>
<keyword evidence="1" id="KW-0472">Membrane</keyword>
<feature type="transmembrane region" description="Helical" evidence="1">
    <location>
        <begin position="68"/>
        <end position="90"/>
    </location>
</feature>
<comment type="caution">
    <text evidence="2">The sequence shown here is derived from an EMBL/GenBank/DDBJ whole genome shotgun (WGS) entry which is preliminary data.</text>
</comment>
<reference evidence="2" key="2">
    <citation type="submission" date="2023-06" db="EMBL/GenBank/DDBJ databases">
        <authorList>
            <consortium name="Lawrence Berkeley National Laboratory"/>
            <person name="Haridas S."/>
            <person name="Hensen N."/>
            <person name="Bonometti L."/>
            <person name="Westerberg I."/>
            <person name="Brannstrom I.O."/>
            <person name="Guillou S."/>
            <person name="Cros-Aarteil S."/>
            <person name="Calhoun S."/>
            <person name="Kuo A."/>
            <person name="Mondo S."/>
            <person name="Pangilinan J."/>
            <person name="Riley R."/>
            <person name="Labutti K."/>
            <person name="Andreopoulos B."/>
            <person name="Lipzen A."/>
            <person name="Chen C."/>
            <person name="Yanf M."/>
            <person name="Daum C."/>
            <person name="Ng V."/>
            <person name="Clum A."/>
            <person name="Steindorff A."/>
            <person name="Ohm R."/>
            <person name="Martin F."/>
            <person name="Silar P."/>
            <person name="Natvig D."/>
            <person name="Lalanne C."/>
            <person name="Gautier V."/>
            <person name="Ament-Velasquez S.L."/>
            <person name="Kruys A."/>
            <person name="Hutchinson M.I."/>
            <person name="Powell A.J."/>
            <person name="Barry K."/>
            <person name="Miller A.N."/>
            <person name="Grigoriev I.V."/>
            <person name="Debuchy R."/>
            <person name="Gladieux P."/>
            <person name="Thoren M.H."/>
            <person name="Johannesson H."/>
        </authorList>
    </citation>
    <scope>NUCLEOTIDE SEQUENCE</scope>
    <source>
        <strain evidence="2">CBS 958.72</strain>
    </source>
</reference>
<feature type="transmembrane region" description="Helical" evidence="1">
    <location>
        <begin position="36"/>
        <end position="56"/>
    </location>
</feature>
<organism evidence="2 3">
    <name type="scientific">Lasiosphaeria ovina</name>
    <dbReference type="NCBI Taxonomy" id="92902"/>
    <lineage>
        <taxon>Eukaryota</taxon>
        <taxon>Fungi</taxon>
        <taxon>Dikarya</taxon>
        <taxon>Ascomycota</taxon>
        <taxon>Pezizomycotina</taxon>
        <taxon>Sordariomycetes</taxon>
        <taxon>Sordariomycetidae</taxon>
        <taxon>Sordariales</taxon>
        <taxon>Lasiosphaeriaceae</taxon>
        <taxon>Lasiosphaeria</taxon>
    </lineage>
</organism>
<keyword evidence="3" id="KW-1185">Reference proteome</keyword>
<dbReference type="AlphaFoldDB" id="A0AAE0N1S4"/>
<keyword evidence="1" id="KW-0812">Transmembrane</keyword>